<dbReference type="Proteomes" id="UP000789759">
    <property type="component" value="Unassembled WGS sequence"/>
</dbReference>
<reference evidence="2" key="1">
    <citation type="submission" date="2021-06" db="EMBL/GenBank/DDBJ databases">
        <authorList>
            <person name="Kallberg Y."/>
            <person name="Tangrot J."/>
            <person name="Rosling A."/>
        </authorList>
    </citation>
    <scope>NUCLEOTIDE SEQUENCE</scope>
    <source>
        <strain evidence="2">FL966</strain>
    </source>
</reference>
<evidence type="ECO:0000256" key="1">
    <source>
        <dbReference type="SAM" id="Phobius"/>
    </source>
</evidence>
<dbReference type="AlphaFoldDB" id="A0A9N9PFZ4"/>
<keyword evidence="1" id="KW-0472">Membrane</keyword>
<evidence type="ECO:0000313" key="2">
    <source>
        <dbReference type="EMBL" id="CAG8816569.1"/>
    </source>
</evidence>
<organism evidence="2 3">
    <name type="scientific">Cetraspora pellucida</name>
    <dbReference type="NCBI Taxonomy" id="1433469"/>
    <lineage>
        <taxon>Eukaryota</taxon>
        <taxon>Fungi</taxon>
        <taxon>Fungi incertae sedis</taxon>
        <taxon>Mucoromycota</taxon>
        <taxon>Glomeromycotina</taxon>
        <taxon>Glomeromycetes</taxon>
        <taxon>Diversisporales</taxon>
        <taxon>Gigasporaceae</taxon>
        <taxon>Cetraspora</taxon>
    </lineage>
</organism>
<dbReference type="Gene3D" id="3.30.420.10">
    <property type="entry name" value="Ribonuclease H-like superfamily/Ribonuclease H"/>
    <property type="match status" value="1"/>
</dbReference>
<keyword evidence="1" id="KW-0812">Transmembrane</keyword>
<dbReference type="InterPro" id="IPR036388">
    <property type="entry name" value="WH-like_DNA-bd_sf"/>
</dbReference>
<keyword evidence="3" id="KW-1185">Reference proteome</keyword>
<accession>A0A9N9PFZ4</accession>
<dbReference type="GO" id="GO:0003676">
    <property type="term" value="F:nucleic acid binding"/>
    <property type="evidence" value="ECO:0007669"/>
    <property type="project" value="InterPro"/>
</dbReference>
<dbReference type="Gene3D" id="1.10.10.10">
    <property type="entry name" value="Winged helix-like DNA-binding domain superfamily/Winged helix DNA-binding domain"/>
    <property type="match status" value="1"/>
</dbReference>
<keyword evidence="1" id="KW-1133">Transmembrane helix</keyword>
<gene>
    <name evidence="2" type="ORF">CPELLU_LOCUS19255</name>
</gene>
<feature type="transmembrane region" description="Helical" evidence="1">
    <location>
        <begin position="26"/>
        <end position="47"/>
    </location>
</feature>
<dbReference type="EMBL" id="CAJVQA010044411">
    <property type="protein sequence ID" value="CAG8816569.1"/>
    <property type="molecule type" value="Genomic_DNA"/>
</dbReference>
<protein>
    <submittedName>
        <fullName evidence="2">5290_t:CDS:1</fullName>
    </submittedName>
</protein>
<sequence>MPRMPKNKNEPKILNFVWVNNKVELTIYQCIRIIVLYGLGFSMCAIARDMEIAHLTVIRLIKKANETGKIEDLKRSGRPKALTQEEEERIVELINSGECEIATEVHSKFSYETNYEISVETRKHPVINETAKKVRYEFAKKYESWTVDDWKKVIFSDKSRF</sequence>
<comment type="caution">
    <text evidence="2">The sequence shown here is derived from an EMBL/GenBank/DDBJ whole genome shotgun (WGS) entry which is preliminary data.</text>
</comment>
<evidence type="ECO:0000313" key="3">
    <source>
        <dbReference type="Proteomes" id="UP000789759"/>
    </source>
</evidence>
<dbReference type="OrthoDB" id="2416077at2759"/>
<dbReference type="SUPFAM" id="SSF46689">
    <property type="entry name" value="Homeodomain-like"/>
    <property type="match status" value="1"/>
</dbReference>
<dbReference type="InterPro" id="IPR036397">
    <property type="entry name" value="RNaseH_sf"/>
</dbReference>
<dbReference type="InterPro" id="IPR009057">
    <property type="entry name" value="Homeodomain-like_sf"/>
</dbReference>
<feature type="non-terminal residue" evidence="2">
    <location>
        <position position="1"/>
    </location>
</feature>
<name>A0A9N9PFZ4_9GLOM</name>
<proteinExistence type="predicted"/>